<dbReference type="InterPro" id="IPR025660">
    <property type="entry name" value="Pept_his_AS"/>
</dbReference>
<evidence type="ECO:0000259" key="10">
    <source>
        <dbReference type="PROSITE" id="PS50144"/>
    </source>
</evidence>
<dbReference type="InterPro" id="IPR025661">
    <property type="entry name" value="Pept_asp_AS"/>
</dbReference>
<keyword evidence="6" id="KW-0865">Zymogen</keyword>
<dbReference type="GO" id="GO:0006508">
    <property type="term" value="P:proteolysis"/>
    <property type="evidence" value="ECO:0007669"/>
    <property type="project" value="UniProtKB-KW"/>
</dbReference>
<reference evidence="11 12" key="1">
    <citation type="submission" date="2020-10" db="EMBL/GenBank/DDBJ databases">
        <title>The Coptis chinensis genome and diversification of protoberbering-type alkaloids.</title>
        <authorList>
            <person name="Wang B."/>
            <person name="Shu S."/>
            <person name="Song C."/>
            <person name="Liu Y."/>
        </authorList>
    </citation>
    <scope>NUCLEOTIDE SEQUENCE [LARGE SCALE GENOMIC DNA]</scope>
    <source>
        <strain evidence="11">HL-2020</strain>
        <tissue evidence="11">Leaf</tissue>
    </source>
</reference>
<evidence type="ECO:0000256" key="5">
    <source>
        <dbReference type="ARBA" id="ARBA00022807"/>
    </source>
</evidence>
<dbReference type="SUPFAM" id="SSF49599">
    <property type="entry name" value="TRAF domain-like"/>
    <property type="match status" value="2"/>
</dbReference>
<dbReference type="Pfam" id="PF08246">
    <property type="entry name" value="Inhibitor_I29"/>
    <property type="match status" value="1"/>
</dbReference>
<dbReference type="InterPro" id="IPR013201">
    <property type="entry name" value="Prot_inhib_I29"/>
</dbReference>
<dbReference type="GO" id="GO:0008234">
    <property type="term" value="F:cysteine-type peptidase activity"/>
    <property type="evidence" value="ECO:0007669"/>
    <property type="project" value="UniProtKB-KW"/>
</dbReference>
<proteinExistence type="inferred from homology"/>
<dbReference type="GO" id="GO:0000323">
    <property type="term" value="C:lytic vacuole"/>
    <property type="evidence" value="ECO:0007669"/>
    <property type="project" value="UniProtKB-ARBA"/>
</dbReference>
<keyword evidence="5" id="KW-0788">Thiol protease</keyword>
<evidence type="ECO:0000256" key="7">
    <source>
        <dbReference type="ARBA" id="ARBA00023157"/>
    </source>
</evidence>
<dbReference type="Proteomes" id="UP000631114">
    <property type="component" value="Unassembled WGS sequence"/>
</dbReference>
<keyword evidence="3 9" id="KW-0732">Signal</keyword>
<keyword evidence="12" id="KW-1185">Reference proteome</keyword>
<evidence type="ECO:0000256" key="9">
    <source>
        <dbReference type="SAM" id="SignalP"/>
    </source>
</evidence>
<dbReference type="OrthoDB" id="10253408at2759"/>
<evidence type="ECO:0000256" key="4">
    <source>
        <dbReference type="ARBA" id="ARBA00022801"/>
    </source>
</evidence>
<feature type="domain" description="MATH" evidence="10">
    <location>
        <begin position="435"/>
        <end position="515"/>
    </location>
</feature>
<dbReference type="PROSITE" id="PS00139">
    <property type="entry name" value="THIOL_PROTEASE_CYS"/>
    <property type="match status" value="1"/>
</dbReference>
<dbReference type="SMART" id="SM00848">
    <property type="entry name" value="Inhibitor_I29"/>
    <property type="match status" value="1"/>
</dbReference>
<dbReference type="InterPro" id="IPR013128">
    <property type="entry name" value="Peptidase_C1A"/>
</dbReference>
<dbReference type="Pfam" id="PF22486">
    <property type="entry name" value="MATH_2"/>
    <property type="match status" value="2"/>
</dbReference>
<evidence type="ECO:0000256" key="1">
    <source>
        <dbReference type="ARBA" id="ARBA00008455"/>
    </source>
</evidence>
<dbReference type="SUPFAM" id="SSF54001">
    <property type="entry name" value="Cysteine proteinases"/>
    <property type="match status" value="1"/>
</dbReference>
<feature type="signal peptide" evidence="9">
    <location>
        <begin position="1"/>
        <end position="22"/>
    </location>
</feature>
<dbReference type="PROSITE" id="PS00639">
    <property type="entry name" value="THIOL_PROTEASE_HIS"/>
    <property type="match status" value="1"/>
</dbReference>
<keyword evidence="4" id="KW-0378">Hydrolase</keyword>
<feature type="chain" id="PRO_5032319506" description="MATH domain-containing protein" evidence="9">
    <location>
        <begin position="23"/>
        <end position="515"/>
    </location>
</feature>
<evidence type="ECO:0000256" key="6">
    <source>
        <dbReference type="ARBA" id="ARBA00023145"/>
    </source>
</evidence>
<dbReference type="PANTHER" id="PTHR12411">
    <property type="entry name" value="CYSTEINE PROTEASE FAMILY C1-RELATED"/>
    <property type="match status" value="1"/>
</dbReference>
<keyword evidence="7" id="KW-1015">Disulfide bond</keyword>
<protein>
    <recommendedName>
        <fullName evidence="10">MATH domain-containing protein</fullName>
    </recommendedName>
</protein>
<dbReference type="InterPro" id="IPR002083">
    <property type="entry name" value="MATH/TRAF_dom"/>
</dbReference>
<name>A0A835HQA6_9MAGN</name>
<dbReference type="Gene3D" id="2.60.210.10">
    <property type="entry name" value="Apoptosis, Tumor Necrosis Factor Receptor Associated Protein 2, Chain A"/>
    <property type="match status" value="2"/>
</dbReference>
<dbReference type="EMBL" id="JADFTS010000006">
    <property type="protein sequence ID" value="KAF9602238.1"/>
    <property type="molecule type" value="Genomic_DNA"/>
</dbReference>
<dbReference type="CDD" id="cd00121">
    <property type="entry name" value="MATH"/>
    <property type="match status" value="1"/>
</dbReference>
<dbReference type="Pfam" id="PF00112">
    <property type="entry name" value="Peptidase_C1"/>
    <property type="match status" value="1"/>
</dbReference>
<dbReference type="SMART" id="SM00645">
    <property type="entry name" value="Pept_C1"/>
    <property type="match status" value="1"/>
</dbReference>
<gene>
    <name evidence="11" type="ORF">IFM89_025948</name>
</gene>
<dbReference type="AlphaFoldDB" id="A0A835HQA6"/>
<dbReference type="CDD" id="cd02248">
    <property type="entry name" value="Peptidase_C1A"/>
    <property type="match status" value="1"/>
</dbReference>
<dbReference type="InterPro" id="IPR038765">
    <property type="entry name" value="Papain-like_cys_pep_sf"/>
</dbReference>
<dbReference type="PRINTS" id="PR00705">
    <property type="entry name" value="PAPAIN"/>
</dbReference>
<comment type="caution">
    <text evidence="11">The sequence shown here is derived from an EMBL/GenBank/DDBJ whole genome shotgun (WGS) entry which is preliminary data.</text>
</comment>
<organism evidence="11 12">
    <name type="scientific">Coptis chinensis</name>
    <dbReference type="NCBI Taxonomy" id="261450"/>
    <lineage>
        <taxon>Eukaryota</taxon>
        <taxon>Viridiplantae</taxon>
        <taxon>Streptophyta</taxon>
        <taxon>Embryophyta</taxon>
        <taxon>Tracheophyta</taxon>
        <taxon>Spermatophyta</taxon>
        <taxon>Magnoliopsida</taxon>
        <taxon>Ranunculales</taxon>
        <taxon>Ranunculaceae</taxon>
        <taxon>Coptidoideae</taxon>
        <taxon>Coptis</taxon>
    </lineage>
</organism>
<evidence type="ECO:0000256" key="2">
    <source>
        <dbReference type="ARBA" id="ARBA00022670"/>
    </source>
</evidence>
<dbReference type="InterPro" id="IPR000668">
    <property type="entry name" value="Peptidase_C1A_C"/>
</dbReference>
<dbReference type="Gene3D" id="3.90.70.10">
    <property type="entry name" value="Cysteine proteinases"/>
    <property type="match status" value="1"/>
</dbReference>
<evidence type="ECO:0000313" key="11">
    <source>
        <dbReference type="EMBL" id="KAF9602238.1"/>
    </source>
</evidence>
<dbReference type="InterPro" id="IPR039417">
    <property type="entry name" value="Peptidase_C1A_papain-like"/>
</dbReference>
<feature type="domain" description="MATH" evidence="10">
    <location>
        <begin position="371"/>
        <end position="408"/>
    </location>
</feature>
<keyword evidence="2" id="KW-0645">Protease</keyword>
<dbReference type="PROSITE" id="PS00640">
    <property type="entry name" value="THIOL_PROTEASE_ASN"/>
    <property type="match status" value="1"/>
</dbReference>
<evidence type="ECO:0000313" key="12">
    <source>
        <dbReference type="Proteomes" id="UP000631114"/>
    </source>
</evidence>
<accession>A0A835HQA6</accession>
<sequence>MDSSSTCLFHLSLLLLFSFISTTPTNDDDQLIRQVVSNTPEDNDLTSHHHFTNFLQKYGKSYKDADEHAYRFSVFTSNLRRAKRHQKLDPSAIHGVTQFSDLTPNEFKIKHLGLRKKVTLSNANQAPILPTNDLPEDFDWRDHGAVTGVKNQGSCGSCWSFSTTGALEGANFLATGKLVSLSEQQLVDCDHECDPDEPRSCDSGCNGGLMTTAYEYALKAGGLEPEADYPYSGTDRGTCKFDKSKIAASVANFSVVSLDEEQIAANLVKHGPLSVGINAVFMQTYIGGVSCPYICGKHLDHGVLLVGYGSAAYSPIRLKDKPYWIIKNSWGENWGEKGYYKICRGRNVCGVDSMVSTVTAIHTKPQTQHQFSAKHPDWGFWNFIPLSELRDPDREFLLDDTSILEVEVKVMKFFDVQAATTASTVVIRHTIDLPLSRFTWIVRNFSQLNNRKYYSNIFLAGGFKWRVLIFPKGNNVDHLSTYLDVQDSSNLPDGWSKYSEFSLSVVDQVHNYCSY</sequence>
<comment type="similarity">
    <text evidence="1">Belongs to the peptidase C1 family.</text>
</comment>
<evidence type="ECO:0000256" key="3">
    <source>
        <dbReference type="ARBA" id="ARBA00022729"/>
    </source>
</evidence>
<dbReference type="InterPro" id="IPR008974">
    <property type="entry name" value="TRAF-like"/>
</dbReference>
<dbReference type="FunFam" id="3.90.70.10:FF:000057">
    <property type="entry name" value="Cysteine protease RD19A"/>
    <property type="match status" value="1"/>
</dbReference>
<dbReference type="InterPro" id="IPR000169">
    <property type="entry name" value="Pept_cys_AS"/>
</dbReference>
<dbReference type="PROSITE" id="PS50144">
    <property type="entry name" value="MATH"/>
    <property type="match status" value="2"/>
</dbReference>
<evidence type="ECO:0000256" key="8">
    <source>
        <dbReference type="ARBA" id="ARBA00023180"/>
    </source>
</evidence>
<keyword evidence="8" id="KW-0325">Glycoprotein</keyword>